<organism evidence="7 8">
    <name type="scientific">Microtus ochrogaster</name>
    <name type="common">Prairie vole</name>
    <dbReference type="NCBI Taxonomy" id="79684"/>
    <lineage>
        <taxon>Eukaryota</taxon>
        <taxon>Metazoa</taxon>
        <taxon>Chordata</taxon>
        <taxon>Craniata</taxon>
        <taxon>Vertebrata</taxon>
        <taxon>Euteleostomi</taxon>
        <taxon>Mammalia</taxon>
        <taxon>Eutheria</taxon>
        <taxon>Euarchontoglires</taxon>
        <taxon>Glires</taxon>
        <taxon>Rodentia</taxon>
        <taxon>Myomorpha</taxon>
        <taxon>Muroidea</taxon>
        <taxon>Cricetidae</taxon>
        <taxon>Arvicolinae</taxon>
        <taxon>Microtus</taxon>
    </lineage>
</organism>
<protein>
    <recommendedName>
        <fullName evidence="6">Fanconi anemia group F protein</fullName>
    </recommendedName>
</protein>
<evidence type="ECO:0000256" key="6">
    <source>
        <dbReference type="ARBA" id="ARBA00070110"/>
    </source>
</evidence>
<dbReference type="PANTHER" id="PTHR14449:SF2">
    <property type="entry name" value="FANCONI ANEMIA GROUP F PROTEIN"/>
    <property type="match status" value="1"/>
</dbReference>
<evidence type="ECO:0000313" key="8">
    <source>
        <dbReference type="Proteomes" id="UP000710432"/>
    </source>
</evidence>
<keyword evidence="2" id="KW-0227">DNA damage</keyword>
<dbReference type="EMBL" id="JAATJU010016896">
    <property type="protein sequence ID" value="KAH0517235.1"/>
    <property type="molecule type" value="Genomic_DNA"/>
</dbReference>
<evidence type="ECO:0000256" key="5">
    <source>
        <dbReference type="ARBA" id="ARBA00059878"/>
    </source>
</evidence>
<keyword evidence="3" id="KW-0234">DNA repair</keyword>
<comment type="subcellular location">
    <subcellularLocation>
        <location evidence="1">Nucleus</location>
    </subcellularLocation>
</comment>
<comment type="function">
    <text evidence="5">DNA repair protein that may operate in a postreplication repair or a cell cycle checkpoint function. May be implicated in interstrand DNA cross-link repair and in the maintenance of normal chromosome stability.</text>
</comment>
<keyword evidence="4" id="KW-0539">Nucleus</keyword>
<dbReference type="AlphaFoldDB" id="A0A8J6GU04"/>
<sequence>MEPLVHHVERFSEVLAVSCGPLVRSWDATTVRRALQWARYLLHVYRRFAGLGRAREALERRIQSLGGPPGLRSFAALEFGDARLALRLLRNRALAPAAAHALPNLLFPGPGADNEDDAPQSRLALVARRGSALHLLLRLGGDAPRGALLRTHAELLCARLHELGSAAPAAGRELLETLWARGPREHVLNVAGEALLRDVDSQPAHAADSAGAKETQELLRWLLDSPEVLTAFCRRLPAVRLASLAGRHPTLSRAYLGLLTAWATQLHYDLQKGSWVSTQPEDMPWEELCLRLQSLCQAPPPLQEEVLETVRTNKALDGDFEVPGMSIWTDLLLALPGGA</sequence>
<dbReference type="FunFam" id="1.25.40.490:FF:000001">
    <property type="entry name" value="Fanconi anemia, complementation group F"/>
    <property type="match status" value="1"/>
</dbReference>
<evidence type="ECO:0000256" key="2">
    <source>
        <dbReference type="ARBA" id="ARBA00022763"/>
    </source>
</evidence>
<accession>A0A8J6GU04</accession>
<gene>
    <name evidence="7" type="ORF">LTLLF_122245</name>
</gene>
<evidence type="ECO:0000256" key="4">
    <source>
        <dbReference type="ARBA" id="ARBA00023242"/>
    </source>
</evidence>
<dbReference type="PANTHER" id="PTHR14449">
    <property type="entry name" value="FANCONI ANEMIA GROUP F PROTEIN FANCF"/>
    <property type="match status" value="1"/>
</dbReference>
<dbReference type="Gene3D" id="1.25.40.490">
    <property type="match status" value="1"/>
</dbReference>
<evidence type="ECO:0000256" key="1">
    <source>
        <dbReference type="ARBA" id="ARBA00004123"/>
    </source>
</evidence>
<dbReference type="GO" id="GO:0043240">
    <property type="term" value="C:Fanconi anaemia nuclear complex"/>
    <property type="evidence" value="ECO:0007669"/>
    <property type="project" value="InterPro"/>
</dbReference>
<dbReference type="Pfam" id="PF11107">
    <property type="entry name" value="FANCF"/>
    <property type="match status" value="1"/>
</dbReference>
<dbReference type="Proteomes" id="UP000710432">
    <property type="component" value="Unassembled WGS sequence"/>
</dbReference>
<comment type="caution">
    <text evidence="7">The sequence shown here is derived from an EMBL/GenBank/DDBJ whole genome shotgun (WGS) entry which is preliminary data.</text>
</comment>
<proteinExistence type="predicted"/>
<dbReference type="InterPro" id="IPR035428">
    <property type="entry name" value="FANCF"/>
</dbReference>
<evidence type="ECO:0000256" key="3">
    <source>
        <dbReference type="ARBA" id="ARBA00023204"/>
    </source>
</evidence>
<evidence type="ECO:0000313" key="7">
    <source>
        <dbReference type="EMBL" id="KAH0517235.1"/>
    </source>
</evidence>
<reference evidence="7" key="1">
    <citation type="submission" date="2020-03" db="EMBL/GenBank/DDBJ databases">
        <title>Studies in the Genomics of Life Span.</title>
        <authorList>
            <person name="Glass D."/>
        </authorList>
    </citation>
    <scope>NUCLEOTIDE SEQUENCE</scope>
    <source>
        <strain evidence="7">LTLLF</strain>
        <tissue evidence="7">Muscle</tissue>
    </source>
</reference>
<dbReference type="InterPro" id="IPR038505">
    <property type="entry name" value="FANCF_C_sf"/>
</dbReference>
<dbReference type="GO" id="GO:0036297">
    <property type="term" value="P:interstrand cross-link repair"/>
    <property type="evidence" value="ECO:0007669"/>
    <property type="project" value="InterPro"/>
</dbReference>
<name>A0A8J6GU04_MICOH</name>